<proteinExistence type="predicted"/>
<evidence type="ECO:0000256" key="1">
    <source>
        <dbReference type="SAM" id="Phobius"/>
    </source>
</evidence>
<evidence type="ECO:0008006" key="4">
    <source>
        <dbReference type="Google" id="ProtNLM"/>
    </source>
</evidence>
<dbReference type="AlphaFoldDB" id="A0A7K3WQT2"/>
<dbReference type="RefSeq" id="WP_163284565.1">
    <property type="nucleotide sequence ID" value="NZ_JAAGVY010000010.1"/>
</dbReference>
<keyword evidence="3" id="KW-1185">Reference proteome</keyword>
<feature type="transmembrane region" description="Helical" evidence="1">
    <location>
        <begin position="100"/>
        <end position="121"/>
    </location>
</feature>
<keyword evidence="1" id="KW-0472">Membrane</keyword>
<dbReference type="PANTHER" id="PTHR40076:SF1">
    <property type="entry name" value="MEMBRANE PROTEIN"/>
    <property type="match status" value="1"/>
</dbReference>
<comment type="caution">
    <text evidence="2">The sequence shown here is derived from an EMBL/GenBank/DDBJ whole genome shotgun (WGS) entry which is preliminary data.</text>
</comment>
<dbReference type="EMBL" id="JAAGVY010000010">
    <property type="protein sequence ID" value="NEN23391.1"/>
    <property type="molecule type" value="Genomic_DNA"/>
</dbReference>
<dbReference type="InterPro" id="IPR010380">
    <property type="entry name" value="DUF975"/>
</dbReference>
<protein>
    <recommendedName>
        <fullName evidence="4">DUF975 family protein</fullName>
    </recommendedName>
</protein>
<keyword evidence="1" id="KW-0812">Transmembrane</keyword>
<dbReference type="PANTHER" id="PTHR40076">
    <property type="entry name" value="MEMBRANE PROTEIN-RELATED"/>
    <property type="match status" value="1"/>
</dbReference>
<evidence type="ECO:0000313" key="3">
    <source>
        <dbReference type="Proteomes" id="UP000486602"/>
    </source>
</evidence>
<accession>A0A7K3WQT2</accession>
<feature type="transmembrane region" description="Helical" evidence="1">
    <location>
        <begin position="127"/>
        <end position="145"/>
    </location>
</feature>
<sequence length="225" mass="25216">MEIVDQKSRIEKIGDTGYEFHFEQYLSQGWDLFRKAPMQLVLYTLIVLGVSIVIGLIPIVGTIGGVIVGPVLMAGYYIGIKKLDETNAVEIGDFFKSFDYWLQLFLYELVSGLLVGLAFLLLVLPGIWLVVALSFGSAFIVFAKFEFWDSIKTSAEIVNKKWFSFFGLIIVLGFINLVGALFLGLGLFITIPFTYGVIYSCYKDIVGFGATQERDVIDHLVDDKF</sequence>
<keyword evidence="1" id="KW-1133">Transmembrane helix</keyword>
<feature type="transmembrane region" description="Helical" evidence="1">
    <location>
        <begin position="165"/>
        <end position="189"/>
    </location>
</feature>
<name>A0A7K3WQT2_9FLAO</name>
<feature type="transmembrane region" description="Helical" evidence="1">
    <location>
        <begin position="63"/>
        <end position="80"/>
    </location>
</feature>
<dbReference type="Proteomes" id="UP000486602">
    <property type="component" value="Unassembled WGS sequence"/>
</dbReference>
<evidence type="ECO:0000313" key="2">
    <source>
        <dbReference type="EMBL" id="NEN23391.1"/>
    </source>
</evidence>
<reference evidence="2 3" key="1">
    <citation type="submission" date="2020-02" db="EMBL/GenBank/DDBJ databases">
        <title>Out from the shadows clarifying the taxonomy of the family Cryomorphaceae and related taxa by utilizing the GTDB taxonomic framework.</title>
        <authorList>
            <person name="Bowman J.P."/>
        </authorList>
    </citation>
    <scope>NUCLEOTIDE SEQUENCE [LARGE SCALE GENOMIC DNA]</scope>
    <source>
        <strain evidence="2 3">QSSC 1-22</strain>
    </source>
</reference>
<gene>
    <name evidence="2" type="ORF">G3O08_07750</name>
</gene>
<organism evidence="2 3">
    <name type="scientific">Cryomorpha ignava</name>
    <dbReference type="NCBI Taxonomy" id="101383"/>
    <lineage>
        <taxon>Bacteria</taxon>
        <taxon>Pseudomonadati</taxon>
        <taxon>Bacteroidota</taxon>
        <taxon>Flavobacteriia</taxon>
        <taxon>Flavobacteriales</taxon>
        <taxon>Cryomorphaceae</taxon>
        <taxon>Cryomorpha</taxon>
    </lineage>
</organism>
<feature type="transmembrane region" description="Helical" evidence="1">
    <location>
        <begin position="40"/>
        <end position="57"/>
    </location>
</feature>